<sequence length="251" mass="26288">MKMKTLFFGAVLAVAIPLKAQFTSGTVSLGTTGMTVKIETDPTFLTLTLTGASGSFMGIGAGTEGMALGADGFIYNSSASRDYTFQGVGVPPVPDASQDWTIISDVVVSSVRTVVARRTLAGGPGDVPVPNAAGILDIFYAKGSTLTLAQHTSNNRGYATLVMNPILAVGESGTMEKAFSIFPVPAKEVINFKNVEQIKSVTILDQSGKVVISDAAVLNGQLSIAHLQPGIYFVEVKDKSGNTSYQKMIKN</sequence>
<organism evidence="4 5">
    <name type="scientific">Chryseobacterium koreense CCUG 49689</name>
    <dbReference type="NCBI Taxonomy" id="1304281"/>
    <lineage>
        <taxon>Bacteria</taxon>
        <taxon>Pseudomonadati</taxon>
        <taxon>Bacteroidota</taxon>
        <taxon>Flavobacteriia</taxon>
        <taxon>Flavobacteriales</taxon>
        <taxon>Weeksellaceae</taxon>
        <taxon>Chryseobacterium group</taxon>
        <taxon>Chryseobacterium</taxon>
    </lineage>
</organism>
<accession>A0A0J7IWK9</accession>
<protein>
    <recommendedName>
        <fullName evidence="3">Secretion system C-terminal sorting domain-containing protein</fullName>
    </recommendedName>
</protein>
<reference evidence="4 5" key="1">
    <citation type="journal article" date="2004" name="Int. J. Syst. Evol. Microbiol.">
        <title>Kaistella koreensis gen. nov., sp. nov., a novel member of the Chryseobacterium-Bergeyella-Riemerella branch.</title>
        <authorList>
            <person name="Kim M.K."/>
            <person name="Im W.T."/>
            <person name="Shin Y.K."/>
            <person name="Lim J.H."/>
            <person name="Kim S.H."/>
            <person name="Lee B.C."/>
            <person name="Park M.Y."/>
            <person name="Lee K.Y."/>
            <person name="Lee S.T."/>
        </authorList>
    </citation>
    <scope>NUCLEOTIDE SEQUENCE [LARGE SCALE GENOMIC DNA]</scope>
    <source>
        <strain evidence="4 5">CCUG 49689</strain>
    </source>
</reference>
<dbReference type="AlphaFoldDB" id="A0A0J7IWK9"/>
<dbReference type="NCBIfam" id="TIGR04183">
    <property type="entry name" value="Por_Secre_tail"/>
    <property type="match status" value="1"/>
</dbReference>
<evidence type="ECO:0000313" key="5">
    <source>
        <dbReference type="Proteomes" id="UP000035900"/>
    </source>
</evidence>
<dbReference type="Proteomes" id="UP000035900">
    <property type="component" value="Unassembled WGS sequence"/>
</dbReference>
<dbReference type="PATRIC" id="fig|1304281.5.peg.2934"/>
<gene>
    <name evidence="4" type="ORF">ACM44_13580</name>
</gene>
<dbReference type="STRING" id="1304281.ACM44_13580"/>
<evidence type="ECO:0000256" key="1">
    <source>
        <dbReference type="ARBA" id="ARBA00022729"/>
    </source>
</evidence>
<name>A0A0J7IWK9_9FLAO</name>
<evidence type="ECO:0000313" key="4">
    <source>
        <dbReference type="EMBL" id="KMQ70196.1"/>
    </source>
</evidence>
<dbReference type="InterPro" id="IPR026444">
    <property type="entry name" value="Secre_tail"/>
</dbReference>
<dbReference type="Pfam" id="PF18962">
    <property type="entry name" value="Por_Secre_tail"/>
    <property type="match status" value="1"/>
</dbReference>
<proteinExistence type="predicted"/>
<evidence type="ECO:0000256" key="2">
    <source>
        <dbReference type="SAM" id="SignalP"/>
    </source>
</evidence>
<keyword evidence="1 2" id="KW-0732">Signal</keyword>
<feature type="chain" id="PRO_5005288958" description="Secretion system C-terminal sorting domain-containing protein" evidence="2">
    <location>
        <begin position="21"/>
        <end position="251"/>
    </location>
</feature>
<dbReference type="EMBL" id="LFNG01000026">
    <property type="protein sequence ID" value="KMQ70196.1"/>
    <property type="molecule type" value="Genomic_DNA"/>
</dbReference>
<feature type="domain" description="Secretion system C-terminal sorting" evidence="3">
    <location>
        <begin position="181"/>
        <end position="249"/>
    </location>
</feature>
<feature type="signal peptide" evidence="2">
    <location>
        <begin position="1"/>
        <end position="20"/>
    </location>
</feature>
<keyword evidence="5" id="KW-1185">Reference proteome</keyword>
<comment type="caution">
    <text evidence="4">The sequence shown here is derived from an EMBL/GenBank/DDBJ whole genome shotgun (WGS) entry which is preliminary data.</text>
</comment>
<evidence type="ECO:0000259" key="3">
    <source>
        <dbReference type="Pfam" id="PF18962"/>
    </source>
</evidence>